<name>A0A221KA60_VITFI</name>
<dbReference type="EMBL" id="CP022423">
    <property type="protein sequence ID" value="ASM77305.1"/>
    <property type="molecule type" value="Genomic_DNA"/>
</dbReference>
<keyword evidence="5" id="KW-1185">Reference proteome</keyword>
<organism evidence="1 5">
    <name type="scientific">Vitreoscilla filiformis</name>
    <dbReference type="NCBI Taxonomy" id="63"/>
    <lineage>
        <taxon>Bacteria</taxon>
        <taxon>Pseudomonadati</taxon>
        <taxon>Pseudomonadota</taxon>
        <taxon>Betaproteobacteria</taxon>
        <taxon>Neisseriales</taxon>
        <taxon>Neisseriaceae</taxon>
        <taxon>Vitreoscilla</taxon>
    </lineage>
</organism>
<dbReference type="EMBL" id="CP022423">
    <property type="protein sequence ID" value="ASM76430.1"/>
    <property type="molecule type" value="Genomic_DNA"/>
</dbReference>
<dbReference type="AlphaFoldDB" id="A0A221KA60"/>
<dbReference type="KEGG" id="vff:VITFI_CDS1527"/>
<evidence type="ECO:0000313" key="1">
    <source>
        <dbReference type="EMBL" id="ASM75896.1"/>
    </source>
</evidence>
<sequence length="113" mass="12284">MDDFSNPSFWLSAGSTLVSLATAAAVWLRKPGEQALGALAAFETRHAEQHVAADKEHRTLVERVVVVETKLVNLATKGDVAEVRGDVDALRQATDRNGQVLARIETYLLTNRG</sequence>
<dbReference type="EMBL" id="CP022423">
    <property type="protein sequence ID" value="ASM76846.1"/>
    <property type="molecule type" value="Genomic_DNA"/>
</dbReference>
<dbReference type="KEGG" id="vff:VITFI_CDS1068"/>
<gene>
    <name evidence="1" type="ORF">VITFI_CDS0117</name>
    <name evidence="2" type="ORF">VITFI_CDS0651</name>
    <name evidence="3" type="ORF">VITFI_CDS1068</name>
    <name evidence="4" type="ORF">VITFI_CDS1527</name>
</gene>
<dbReference type="EMBL" id="CP022423">
    <property type="protein sequence ID" value="ASM75896.1"/>
    <property type="molecule type" value="Genomic_DNA"/>
</dbReference>
<evidence type="ECO:0000313" key="3">
    <source>
        <dbReference type="EMBL" id="ASM76846.1"/>
    </source>
</evidence>
<proteinExistence type="predicted"/>
<evidence type="ECO:0000313" key="4">
    <source>
        <dbReference type="EMBL" id="ASM77305.1"/>
    </source>
</evidence>
<dbReference type="KEGG" id="vff:VITFI_CDS0651"/>
<reference evidence="1 5" key="1">
    <citation type="submission" date="2017-07" db="EMBL/GenBank/DDBJ databases">
        <title>Complete Genome Sequence of the cosmetic ferment Vitreoscilla filiformis (ATCC15551).</title>
        <authorList>
            <person name="Contreras S."/>
            <person name="Sagory-Zalkind P."/>
            <person name="Blanquart H."/>
            <person name="Iltis A."/>
            <person name="Morand S.C."/>
        </authorList>
    </citation>
    <scope>NUCLEOTIDE SEQUENCE [LARGE SCALE GENOMIC DNA]</scope>
    <source>
        <strain evidence="1 5">ATCC 15551</strain>
    </source>
</reference>
<evidence type="ECO:0008006" key="6">
    <source>
        <dbReference type="Google" id="ProtNLM"/>
    </source>
</evidence>
<dbReference type="RefSeq" id="WP_089415353.1">
    <property type="nucleotide sequence ID" value="NZ_CP022423.1"/>
</dbReference>
<evidence type="ECO:0000313" key="5">
    <source>
        <dbReference type="Proteomes" id="UP000199729"/>
    </source>
</evidence>
<dbReference type="Proteomes" id="UP000199729">
    <property type="component" value="Chromosome"/>
</dbReference>
<dbReference type="KEGG" id="vff:VITFI_CDS0117"/>
<evidence type="ECO:0000313" key="2">
    <source>
        <dbReference type="EMBL" id="ASM76430.1"/>
    </source>
</evidence>
<accession>A0A221KA60</accession>
<protein>
    <recommendedName>
        <fullName evidence="6">DUF2730 domain-containing protein</fullName>
    </recommendedName>
</protein>